<sequence>MSNEIDIIVIGDSSVGKTAATLKFVDDVSLTSLNATIGVNFKTTILCIDGEDIQLNIWDTAGQEKYRSLTQSYFTKAQGIALFFDVTNRDSFNHLQSWINEIDEKIDLNATKIPIVICGNKIDLESKRVVSHDEASSFASGKYPYFETSALTGEGVREAFTKIAEQKMEDIIKNDKVINIDTIDETQHKNKNCC</sequence>
<reference evidence="3 4" key="1">
    <citation type="submission" date="2024-04" db="EMBL/GenBank/DDBJ databases">
        <title>Tritrichomonas musculus Genome.</title>
        <authorList>
            <person name="Alves-Ferreira E."/>
            <person name="Grigg M."/>
            <person name="Lorenzi H."/>
            <person name="Galac M."/>
        </authorList>
    </citation>
    <scope>NUCLEOTIDE SEQUENCE [LARGE SCALE GENOMIC DNA]</scope>
    <source>
        <strain evidence="3 4">EAF2021</strain>
    </source>
</reference>
<proteinExistence type="predicted"/>
<evidence type="ECO:0000313" key="3">
    <source>
        <dbReference type="EMBL" id="KAK8871650.1"/>
    </source>
</evidence>
<dbReference type="PROSITE" id="PS51419">
    <property type="entry name" value="RAB"/>
    <property type="match status" value="1"/>
</dbReference>
<dbReference type="Proteomes" id="UP001470230">
    <property type="component" value="Unassembled WGS sequence"/>
</dbReference>
<dbReference type="EMBL" id="JAPFFF010000013">
    <property type="protein sequence ID" value="KAK8871650.1"/>
    <property type="molecule type" value="Genomic_DNA"/>
</dbReference>
<dbReference type="InterPro" id="IPR001806">
    <property type="entry name" value="Small_GTPase"/>
</dbReference>
<dbReference type="SMART" id="SM00176">
    <property type="entry name" value="RAN"/>
    <property type="match status" value="1"/>
</dbReference>
<accession>A0ABR2J252</accession>
<dbReference type="Gene3D" id="3.40.50.300">
    <property type="entry name" value="P-loop containing nucleotide triphosphate hydrolases"/>
    <property type="match status" value="1"/>
</dbReference>
<dbReference type="PRINTS" id="PR00449">
    <property type="entry name" value="RASTRNSFRMNG"/>
</dbReference>
<evidence type="ECO:0008006" key="5">
    <source>
        <dbReference type="Google" id="ProtNLM"/>
    </source>
</evidence>
<dbReference type="SMART" id="SM00175">
    <property type="entry name" value="RAB"/>
    <property type="match status" value="1"/>
</dbReference>
<keyword evidence="2" id="KW-0342">GTP-binding</keyword>
<dbReference type="CDD" id="cd00154">
    <property type="entry name" value="Rab"/>
    <property type="match status" value="1"/>
</dbReference>
<dbReference type="Pfam" id="PF00071">
    <property type="entry name" value="Ras"/>
    <property type="match status" value="1"/>
</dbReference>
<evidence type="ECO:0000313" key="4">
    <source>
        <dbReference type="Proteomes" id="UP001470230"/>
    </source>
</evidence>
<dbReference type="PROSITE" id="PS51417">
    <property type="entry name" value="ARF"/>
    <property type="match status" value="1"/>
</dbReference>
<name>A0ABR2J252_9EUKA</name>
<keyword evidence="1" id="KW-0547">Nucleotide-binding</keyword>
<dbReference type="PANTHER" id="PTHR47977">
    <property type="entry name" value="RAS-RELATED PROTEIN RAB"/>
    <property type="match status" value="1"/>
</dbReference>
<keyword evidence="4" id="KW-1185">Reference proteome</keyword>
<dbReference type="SUPFAM" id="SSF52540">
    <property type="entry name" value="P-loop containing nucleoside triphosphate hydrolases"/>
    <property type="match status" value="1"/>
</dbReference>
<gene>
    <name evidence="3" type="ORF">M9Y10_007387</name>
</gene>
<dbReference type="InterPro" id="IPR005225">
    <property type="entry name" value="Small_GTP-bd"/>
</dbReference>
<evidence type="ECO:0000256" key="2">
    <source>
        <dbReference type="ARBA" id="ARBA00023134"/>
    </source>
</evidence>
<protein>
    <recommendedName>
        <fullName evidence="5">Small GTP-binding protein</fullName>
    </recommendedName>
</protein>
<dbReference type="PROSITE" id="PS51421">
    <property type="entry name" value="RAS"/>
    <property type="match status" value="1"/>
</dbReference>
<dbReference type="NCBIfam" id="TIGR00231">
    <property type="entry name" value="small_GTP"/>
    <property type="match status" value="1"/>
</dbReference>
<evidence type="ECO:0000256" key="1">
    <source>
        <dbReference type="ARBA" id="ARBA00022741"/>
    </source>
</evidence>
<dbReference type="InterPro" id="IPR027417">
    <property type="entry name" value="P-loop_NTPase"/>
</dbReference>
<comment type="caution">
    <text evidence="3">The sequence shown here is derived from an EMBL/GenBank/DDBJ whole genome shotgun (WGS) entry which is preliminary data.</text>
</comment>
<dbReference type="SMART" id="SM00174">
    <property type="entry name" value="RHO"/>
    <property type="match status" value="1"/>
</dbReference>
<dbReference type="SMART" id="SM00173">
    <property type="entry name" value="RAS"/>
    <property type="match status" value="1"/>
</dbReference>
<dbReference type="PROSITE" id="PS51420">
    <property type="entry name" value="RHO"/>
    <property type="match status" value="1"/>
</dbReference>
<dbReference type="SMART" id="SM00177">
    <property type="entry name" value="ARF"/>
    <property type="match status" value="1"/>
</dbReference>
<organism evidence="3 4">
    <name type="scientific">Tritrichomonas musculus</name>
    <dbReference type="NCBI Taxonomy" id="1915356"/>
    <lineage>
        <taxon>Eukaryota</taxon>
        <taxon>Metamonada</taxon>
        <taxon>Parabasalia</taxon>
        <taxon>Tritrichomonadida</taxon>
        <taxon>Tritrichomonadidae</taxon>
        <taxon>Tritrichomonas</taxon>
    </lineage>
</organism>
<dbReference type="InterPro" id="IPR050227">
    <property type="entry name" value="Rab"/>
</dbReference>